<keyword evidence="2 6" id="KW-0698">rRNA processing</keyword>
<dbReference type="GO" id="GO:0070043">
    <property type="term" value="F:rRNA (guanine-N7-)-methyltransferase activity"/>
    <property type="evidence" value="ECO:0007669"/>
    <property type="project" value="UniProtKB-UniRule"/>
</dbReference>
<keyword evidence="5 6" id="KW-0949">S-adenosyl-L-methionine</keyword>
<evidence type="ECO:0000313" key="7">
    <source>
        <dbReference type="EMBL" id="ROR99034.1"/>
    </source>
</evidence>
<sequence>MREHSLLSNLLRAQLERGIAALHLELPEATVDQLMAYLQLLVKWNKAYNLTAIRNAEEMVDKHLLDSLSVVPHIRAQRLLDVGTGAGLPGMILAIVYPERQFTLLDTNGKKTRFLVQAKAELGLDNVTVENRRVESWQPEQLFEVVMSRAFSSIVDMVNWTQHLVQDDGLILAMKGQFPDMELSQLPSGFILSSSQQLVVPGLDGERHLLEIKRS</sequence>
<keyword evidence="1 6" id="KW-0963">Cytoplasm</keyword>
<organism evidence="7 8">
    <name type="scientific">Sinobacterium caligoides</name>
    <dbReference type="NCBI Taxonomy" id="933926"/>
    <lineage>
        <taxon>Bacteria</taxon>
        <taxon>Pseudomonadati</taxon>
        <taxon>Pseudomonadota</taxon>
        <taxon>Gammaproteobacteria</taxon>
        <taxon>Cellvibrionales</taxon>
        <taxon>Spongiibacteraceae</taxon>
        <taxon>Sinobacterium</taxon>
    </lineage>
</organism>
<comment type="caution">
    <text evidence="7">The sequence shown here is derived from an EMBL/GenBank/DDBJ whole genome shotgun (WGS) entry which is preliminary data.</text>
</comment>
<dbReference type="RefSeq" id="WP_123713598.1">
    <property type="nucleotide sequence ID" value="NZ_RKHR01000006.1"/>
</dbReference>
<dbReference type="EMBL" id="RKHR01000006">
    <property type="protein sequence ID" value="ROR99034.1"/>
    <property type="molecule type" value="Genomic_DNA"/>
</dbReference>
<feature type="binding site" evidence="6">
    <location>
        <position position="149"/>
    </location>
    <ligand>
        <name>S-adenosyl-L-methionine</name>
        <dbReference type="ChEBI" id="CHEBI:59789"/>
    </ligand>
</feature>
<comment type="subcellular location">
    <subcellularLocation>
        <location evidence="6">Cytoplasm</location>
    </subcellularLocation>
</comment>
<dbReference type="GO" id="GO:0005829">
    <property type="term" value="C:cytosol"/>
    <property type="evidence" value="ECO:0007669"/>
    <property type="project" value="TreeGrafter"/>
</dbReference>
<evidence type="ECO:0000256" key="6">
    <source>
        <dbReference type="HAMAP-Rule" id="MF_00074"/>
    </source>
</evidence>
<feature type="binding site" evidence="6">
    <location>
        <position position="83"/>
    </location>
    <ligand>
        <name>S-adenosyl-L-methionine</name>
        <dbReference type="ChEBI" id="CHEBI:59789"/>
    </ligand>
</feature>
<comment type="similarity">
    <text evidence="6">Belongs to the methyltransferase superfamily. RNA methyltransferase RsmG family.</text>
</comment>
<dbReference type="SUPFAM" id="SSF53335">
    <property type="entry name" value="S-adenosyl-L-methionine-dependent methyltransferases"/>
    <property type="match status" value="1"/>
</dbReference>
<protein>
    <recommendedName>
        <fullName evidence="6">Ribosomal RNA small subunit methyltransferase G</fullName>
        <ecNumber evidence="6">2.1.1.170</ecNumber>
    </recommendedName>
    <alternativeName>
        <fullName evidence="6">16S rRNA 7-methylguanosine methyltransferase</fullName>
        <shortName evidence="6">16S rRNA m7G methyltransferase</shortName>
    </alternativeName>
</protein>
<dbReference type="AlphaFoldDB" id="A0A3N2DI10"/>
<keyword evidence="3 6" id="KW-0489">Methyltransferase</keyword>
<dbReference type="OrthoDB" id="9808773at2"/>
<dbReference type="Gene3D" id="3.40.50.150">
    <property type="entry name" value="Vaccinia Virus protein VP39"/>
    <property type="match status" value="1"/>
</dbReference>
<evidence type="ECO:0000256" key="3">
    <source>
        <dbReference type="ARBA" id="ARBA00022603"/>
    </source>
</evidence>
<dbReference type="InterPro" id="IPR003682">
    <property type="entry name" value="rRNA_ssu_MeTfrase_G"/>
</dbReference>
<dbReference type="EC" id="2.1.1.170" evidence="6"/>
<evidence type="ECO:0000256" key="1">
    <source>
        <dbReference type="ARBA" id="ARBA00022490"/>
    </source>
</evidence>
<feature type="binding site" evidence="6">
    <location>
        <begin position="134"/>
        <end position="135"/>
    </location>
    <ligand>
        <name>S-adenosyl-L-methionine</name>
        <dbReference type="ChEBI" id="CHEBI:59789"/>
    </ligand>
</feature>
<gene>
    <name evidence="6" type="primary">rsmG</name>
    <name evidence="7" type="ORF">EDC56_3274</name>
</gene>
<dbReference type="Pfam" id="PF02527">
    <property type="entry name" value="GidB"/>
    <property type="match status" value="1"/>
</dbReference>
<evidence type="ECO:0000256" key="5">
    <source>
        <dbReference type="ARBA" id="ARBA00022691"/>
    </source>
</evidence>
<comment type="caution">
    <text evidence="6">Lacks conserved residue(s) required for the propagation of feature annotation.</text>
</comment>
<dbReference type="PANTHER" id="PTHR31760">
    <property type="entry name" value="S-ADENOSYL-L-METHIONINE-DEPENDENT METHYLTRANSFERASES SUPERFAMILY PROTEIN"/>
    <property type="match status" value="1"/>
</dbReference>
<evidence type="ECO:0000256" key="2">
    <source>
        <dbReference type="ARBA" id="ARBA00022552"/>
    </source>
</evidence>
<evidence type="ECO:0000313" key="8">
    <source>
        <dbReference type="Proteomes" id="UP000275394"/>
    </source>
</evidence>
<dbReference type="CDD" id="cd02440">
    <property type="entry name" value="AdoMet_MTases"/>
    <property type="match status" value="1"/>
</dbReference>
<proteinExistence type="inferred from homology"/>
<comment type="catalytic activity">
    <reaction evidence="6">
        <text>guanosine(527) in 16S rRNA + S-adenosyl-L-methionine = N(7)-methylguanosine(527) in 16S rRNA + S-adenosyl-L-homocysteine</text>
        <dbReference type="Rhea" id="RHEA:42732"/>
        <dbReference type="Rhea" id="RHEA-COMP:10209"/>
        <dbReference type="Rhea" id="RHEA-COMP:10210"/>
        <dbReference type="ChEBI" id="CHEBI:57856"/>
        <dbReference type="ChEBI" id="CHEBI:59789"/>
        <dbReference type="ChEBI" id="CHEBI:74269"/>
        <dbReference type="ChEBI" id="CHEBI:74480"/>
        <dbReference type="EC" id="2.1.1.170"/>
    </reaction>
</comment>
<name>A0A3N2DI10_9GAMM</name>
<dbReference type="Proteomes" id="UP000275394">
    <property type="component" value="Unassembled WGS sequence"/>
</dbReference>
<evidence type="ECO:0000256" key="4">
    <source>
        <dbReference type="ARBA" id="ARBA00022679"/>
    </source>
</evidence>
<keyword evidence="4 6" id="KW-0808">Transferase</keyword>
<dbReference type="NCBIfam" id="TIGR00138">
    <property type="entry name" value="rsmG_gidB"/>
    <property type="match status" value="1"/>
</dbReference>
<keyword evidence="8" id="KW-1185">Reference proteome</keyword>
<feature type="binding site" evidence="6">
    <location>
        <position position="88"/>
    </location>
    <ligand>
        <name>S-adenosyl-L-methionine</name>
        <dbReference type="ChEBI" id="CHEBI:59789"/>
    </ligand>
</feature>
<reference evidence="7 8" key="1">
    <citation type="submission" date="2018-11" db="EMBL/GenBank/DDBJ databases">
        <title>Genomic Encyclopedia of Type Strains, Phase IV (KMG-IV): sequencing the most valuable type-strain genomes for metagenomic binning, comparative biology and taxonomic classification.</title>
        <authorList>
            <person name="Goeker M."/>
        </authorList>
    </citation>
    <scope>NUCLEOTIDE SEQUENCE [LARGE SCALE GENOMIC DNA]</scope>
    <source>
        <strain evidence="7 8">DSM 100316</strain>
    </source>
</reference>
<comment type="function">
    <text evidence="6">Specifically methylates the N7 position of guanine in position 527 of 16S rRNA.</text>
</comment>
<accession>A0A3N2DI10</accession>
<dbReference type="PIRSF" id="PIRSF003078">
    <property type="entry name" value="GidB"/>
    <property type="match status" value="1"/>
</dbReference>
<dbReference type="HAMAP" id="MF_00074">
    <property type="entry name" value="16SrRNA_methyltr_G"/>
    <property type="match status" value="1"/>
</dbReference>
<dbReference type="PANTHER" id="PTHR31760:SF0">
    <property type="entry name" value="S-ADENOSYL-L-METHIONINE-DEPENDENT METHYLTRANSFERASES SUPERFAMILY PROTEIN"/>
    <property type="match status" value="1"/>
</dbReference>
<dbReference type="InterPro" id="IPR029063">
    <property type="entry name" value="SAM-dependent_MTases_sf"/>
</dbReference>